<dbReference type="PROSITE" id="PS51085">
    <property type="entry name" value="2FE2S_FER_2"/>
    <property type="match status" value="1"/>
</dbReference>
<organism evidence="2 3">
    <name type="scientific">Acetonema longum DSM 6540</name>
    <dbReference type="NCBI Taxonomy" id="1009370"/>
    <lineage>
        <taxon>Bacteria</taxon>
        <taxon>Bacillati</taxon>
        <taxon>Bacillota</taxon>
        <taxon>Negativicutes</taxon>
        <taxon>Acetonemataceae</taxon>
        <taxon>Acetonema</taxon>
    </lineage>
</organism>
<dbReference type="InterPro" id="IPR027980">
    <property type="entry name" value="RACo_C"/>
</dbReference>
<evidence type="ECO:0000313" key="3">
    <source>
        <dbReference type="Proteomes" id="UP000003240"/>
    </source>
</evidence>
<dbReference type="Pfam" id="PF17651">
    <property type="entry name" value="Raco_middle"/>
    <property type="match status" value="1"/>
</dbReference>
<dbReference type="InterPro" id="IPR036010">
    <property type="entry name" value="2Fe-2S_ferredoxin-like_sf"/>
</dbReference>
<dbReference type="Gene3D" id="3.30.420.480">
    <property type="entry name" value="Domain of unknown function (DUF4445)"/>
    <property type="match status" value="1"/>
</dbReference>
<accession>F7NLQ4</accession>
<keyword evidence="3" id="KW-1185">Reference proteome</keyword>
<dbReference type="SUPFAM" id="SSF54292">
    <property type="entry name" value="2Fe-2S ferredoxin-like"/>
    <property type="match status" value="1"/>
</dbReference>
<dbReference type="InterPro" id="IPR042259">
    <property type="entry name" value="Raco-like_middle_sf"/>
</dbReference>
<dbReference type="STRING" id="1009370.ALO_15142"/>
<dbReference type="Proteomes" id="UP000003240">
    <property type="component" value="Unassembled WGS sequence"/>
</dbReference>
<dbReference type="eggNOG" id="COG3894">
    <property type="taxonomic scope" value="Bacteria"/>
</dbReference>
<dbReference type="EMBL" id="AFGF01000144">
    <property type="protein sequence ID" value="EGO62995.1"/>
    <property type="molecule type" value="Genomic_DNA"/>
</dbReference>
<sequence length="616" mass="64893">MHNKGLTADASSVFQIKIDSTGQSFPCFAGQTVLQALTDGGVFMEANCGGRGTCGKCRLQVLQGKVADPQGLSAVARQEGVYLACQIYPSENLTVAFQEKEASAKGSVSVNFEDDGNPLLKKVVVTPEYPTVENHYSLQEMIGHALKMSGFPAHIPDSPHLIRQLAAAASPGSGPITIVLACGEIIALEPGDSSGSLYGVAFDIGTTTVVGMLVDVRYRSVIATHSRTNPQAAFGADVISRIDAASRADGLEAQAGAVRQCLNQIVRSLCISADISARHIYAAAIAGNSTMEHLLLKVAPVSLTLKPYAAAFRHMAPFPPAEIDLEINPGGKILLLPNIASFIGADTTAAVLATDQDILNSHTLMVDLGTNGEMVLGNRHKLFACSAAAGPAFEGAHIKSGMRASAGAIEDVTISDDVYIRVIGPGKAAGICGSGLVKAASCLLKKGILSASGRFDQNLARTLSPRLAERLRRQDNQWEFVLVPGKDSANGVDIVLTQADVRQLQLVKSAICTGVEFLLEKVCPSKDMPVYLAGAFGNYIDIESALGIGLLPGLRPEQVRPVGNAAGIGAVRALLSREQLARCGHISEKIEYVELAAQPQFQSRFLANLSFPEVSL</sequence>
<dbReference type="InterPro" id="IPR012675">
    <property type="entry name" value="Beta-grasp_dom_sf"/>
</dbReference>
<dbReference type="OrthoDB" id="9810588at2"/>
<dbReference type="CDD" id="cd00207">
    <property type="entry name" value="fer2"/>
    <property type="match status" value="1"/>
</dbReference>
<dbReference type="Pfam" id="PF14574">
    <property type="entry name" value="RACo_C_ter"/>
    <property type="match status" value="1"/>
</dbReference>
<dbReference type="GO" id="GO:0051536">
    <property type="term" value="F:iron-sulfur cluster binding"/>
    <property type="evidence" value="ECO:0007669"/>
    <property type="project" value="InterPro"/>
</dbReference>
<dbReference type="PANTHER" id="PTHR42895:SF2">
    <property type="entry name" value="IRON-SULFUR CLUSTER PROTEIN"/>
    <property type="match status" value="1"/>
</dbReference>
<gene>
    <name evidence="2" type="ORF">ALO_15142</name>
</gene>
<evidence type="ECO:0000313" key="2">
    <source>
        <dbReference type="EMBL" id="EGO62995.1"/>
    </source>
</evidence>
<dbReference type="Gene3D" id="3.10.20.30">
    <property type="match status" value="1"/>
</dbReference>
<dbReference type="InterPro" id="IPR041414">
    <property type="entry name" value="Raco-like_middle"/>
</dbReference>
<protein>
    <submittedName>
        <fullName evidence="2">Ferredoxin</fullName>
    </submittedName>
</protein>
<dbReference type="AlphaFoldDB" id="F7NLQ4"/>
<reference evidence="2 3" key="1">
    <citation type="journal article" date="2011" name="EMBO J.">
        <title>Structural diversity of bacterial flagellar motors.</title>
        <authorList>
            <person name="Chen S."/>
            <person name="Beeby M."/>
            <person name="Murphy G.E."/>
            <person name="Leadbetter J.R."/>
            <person name="Hendrixson D.R."/>
            <person name="Briegel A."/>
            <person name="Li Z."/>
            <person name="Shi J."/>
            <person name="Tocheva E.I."/>
            <person name="Muller A."/>
            <person name="Dobro M.J."/>
            <person name="Jensen G.J."/>
        </authorList>
    </citation>
    <scope>NUCLEOTIDE SEQUENCE [LARGE SCALE GENOMIC DNA]</scope>
    <source>
        <strain evidence="2 3">DSM 6540</strain>
    </source>
</reference>
<name>F7NLQ4_9FIRM</name>
<proteinExistence type="predicted"/>
<dbReference type="InterPro" id="IPR052911">
    <property type="entry name" value="Corrinoid_activation_enz"/>
</dbReference>
<dbReference type="InterPro" id="IPR001041">
    <property type="entry name" value="2Fe-2S_ferredoxin-type"/>
</dbReference>
<dbReference type="RefSeq" id="WP_004097073.1">
    <property type="nucleotide sequence ID" value="NZ_AFGF01000144.1"/>
</dbReference>
<evidence type="ECO:0000259" key="1">
    <source>
        <dbReference type="PROSITE" id="PS51085"/>
    </source>
</evidence>
<dbReference type="Pfam" id="PF00111">
    <property type="entry name" value="Fer2"/>
    <property type="match status" value="1"/>
</dbReference>
<feature type="domain" description="2Fe-2S ferredoxin-type" evidence="1">
    <location>
        <begin position="14"/>
        <end position="101"/>
    </location>
</feature>
<dbReference type="PANTHER" id="PTHR42895">
    <property type="entry name" value="IRON-SULFUR CLUSTER-BINDING PROTEIN-RELATED"/>
    <property type="match status" value="1"/>
</dbReference>
<dbReference type="eggNOG" id="COG0633">
    <property type="taxonomic scope" value="Bacteria"/>
</dbReference>
<comment type="caution">
    <text evidence="2">The sequence shown here is derived from an EMBL/GenBank/DDBJ whole genome shotgun (WGS) entry which is preliminary data.</text>
</comment>